<organism evidence="1">
    <name type="scientific">Arundo donax</name>
    <name type="common">Giant reed</name>
    <name type="synonym">Donax arundinaceus</name>
    <dbReference type="NCBI Taxonomy" id="35708"/>
    <lineage>
        <taxon>Eukaryota</taxon>
        <taxon>Viridiplantae</taxon>
        <taxon>Streptophyta</taxon>
        <taxon>Embryophyta</taxon>
        <taxon>Tracheophyta</taxon>
        <taxon>Spermatophyta</taxon>
        <taxon>Magnoliopsida</taxon>
        <taxon>Liliopsida</taxon>
        <taxon>Poales</taxon>
        <taxon>Poaceae</taxon>
        <taxon>PACMAD clade</taxon>
        <taxon>Arundinoideae</taxon>
        <taxon>Arundineae</taxon>
        <taxon>Arundo</taxon>
    </lineage>
</organism>
<dbReference type="EMBL" id="GBRH01179190">
    <property type="protein sequence ID" value="JAE18706.1"/>
    <property type="molecule type" value="Transcribed_RNA"/>
</dbReference>
<protein>
    <submittedName>
        <fullName evidence="1">Uncharacterized protein</fullName>
    </submittedName>
</protein>
<sequence>MSSLGTMMVEEETLPLAPASGGTRNGGR</sequence>
<name>A0A0A9G835_ARUDO</name>
<evidence type="ECO:0000313" key="1">
    <source>
        <dbReference type="EMBL" id="JAE18706.1"/>
    </source>
</evidence>
<dbReference type="AlphaFoldDB" id="A0A0A9G835"/>
<proteinExistence type="predicted"/>
<reference evidence="1" key="1">
    <citation type="submission" date="2014-09" db="EMBL/GenBank/DDBJ databases">
        <authorList>
            <person name="Magalhaes I.L.F."/>
            <person name="Oliveira U."/>
            <person name="Santos F.R."/>
            <person name="Vidigal T.H.D.A."/>
            <person name="Brescovit A.D."/>
            <person name="Santos A.J."/>
        </authorList>
    </citation>
    <scope>NUCLEOTIDE SEQUENCE</scope>
    <source>
        <tissue evidence="1">Shoot tissue taken approximately 20 cm above the soil surface</tissue>
    </source>
</reference>
<reference evidence="1" key="2">
    <citation type="journal article" date="2015" name="Data Brief">
        <title>Shoot transcriptome of the giant reed, Arundo donax.</title>
        <authorList>
            <person name="Barrero R.A."/>
            <person name="Guerrero F.D."/>
            <person name="Moolhuijzen P."/>
            <person name="Goolsby J.A."/>
            <person name="Tidwell J."/>
            <person name="Bellgard S.E."/>
            <person name="Bellgard M.I."/>
        </authorList>
    </citation>
    <scope>NUCLEOTIDE SEQUENCE</scope>
    <source>
        <tissue evidence="1">Shoot tissue taken approximately 20 cm above the soil surface</tissue>
    </source>
</reference>
<accession>A0A0A9G835</accession>